<sequence>MNQPRSIVRRTASPLGRWRAIWRDALALLLSLSDRRSGAPAKLLAAAALLYALSPIDLIPDGLPVLGVTDDLLIVPAVLAFAARRMPAPVLAQARGKVARLPQFWLAVLGGALALGVLIWAATRLLGG</sequence>
<dbReference type="Proteomes" id="UP000245368">
    <property type="component" value="Chromosome"/>
</dbReference>
<dbReference type="EMBL" id="CP029494">
    <property type="protein sequence ID" value="AWN22049.1"/>
    <property type="molecule type" value="Genomic_DNA"/>
</dbReference>
<organism evidence="7 8">
    <name type="scientific">Deinococcus irradiatisoli</name>
    <dbReference type="NCBI Taxonomy" id="2202254"/>
    <lineage>
        <taxon>Bacteria</taxon>
        <taxon>Thermotogati</taxon>
        <taxon>Deinococcota</taxon>
        <taxon>Deinococci</taxon>
        <taxon>Deinococcales</taxon>
        <taxon>Deinococcaceae</taxon>
        <taxon>Deinococcus</taxon>
    </lineage>
</organism>
<keyword evidence="2 5" id="KW-0812">Transmembrane</keyword>
<dbReference type="Pfam" id="PF06803">
    <property type="entry name" value="DUF1232"/>
    <property type="match status" value="1"/>
</dbReference>
<reference evidence="7 8" key="1">
    <citation type="submission" date="2018-05" db="EMBL/GenBank/DDBJ databases">
        <title>Complete Genome Sequence of Deinococcus sp. strain 17bor-2.</title>
        <authorList>
            <person name="Srinivasan S."/>
        </authorList>
    </citation>
    <scope>NUCLEOTIDE SEQUENCE [LARGE SCALE GENOMIC DNA]</scope>
    <source>
        <strain evidence="7 8">17bor-2</strain>
    </source>
</reference>
<keyword evidence="8" id="KW-1185">Reference proteome</keyword>
<dbReference type="GO" id="GO:0012505">
    <property type="term" value="C:endomembrane system"/>
    <property type="evidence" value="ECO:0007669"/>
    <property type="project" value="UniProtKB-SubCell"/>
</dbReference>
<comment type="subcellular location">
    <subcellularLocation>
        <location evidence="1">Endomembrane system</location>
        <topology evidence="1">Multi-pass membrane protein</topology>
    </subcellularLocation>
</comment>
<evidence type="ECO:0000313" key="7">
    <source>
        <dbReference type="EMBL" id="AWN22049.1"/>
    </source>
</evidence>
<dbReference type="InterPro" id="IPR010652">
    <property type="entry name" value="DUF1232"/>
</dbReference>
<evidence type="ECO:0000256" key="5">
    <source>
        <dbReference type="SAM" id="Phobius"/>
    </source>
</evidence>
<dbReference type="AlphaFoldDB" id="A0A2Z3JGI8"/>
<gene>
    <name evidence="7" type="ORF">DKM44_01355</name>
</gene>
<evidence type="ECO:0000313" key="8">
    <source>
        <dbReference type="Proteomes" id="UP000245368"/>
    </source>
</evidence>
<proteinExistence type="predicted"/>
<accession>A0A2Z3JGI8</accession>
<feature type="transmembrane region" description="Helical" evidence="5">
    <location>
        <begin position="104"/>
        <end position="123"/>
    </location>
</feature>
<evidence type="ECO:0000256" key="1">
    <source>
        <dbReference type="ARBA" id="ARBA00004127"/>
    </source>
</evidence>
<dbReference type="KEGG" id="dez:DKM44_01355"/>
<keyword evidence="3 5" id="KW-1133">Transmembrane helix</keyword>
<evidence type="ECO:0000259" key="6">
    <source>
        <dbReference type="Pfam" id="PF06803"/>
    </source>
</evidence>
<keyword evidence="4 5" id="KW-0472">Membrane</keyword>
<dbReference type="RefSeq" id="WP_109824785.1">
    <property type="nucleotide sequence ID" value="NZ_CP029494.1"/>
</dbReference>
<feature type="domain" description="DUF1232" evidence="6">
    <location>
        <begin position="41"/>
        <end position="76"/>
    </location>
</feature>
<name>A0A2Z3JGI8_9DEIO</name>
<evidence type="ECO:0000256" key="3">
    <source>
        <dbReference type="ARBA" id="ARBA00022989"/>
    </source>
</evidence>
<dbReference type="OrthoDB" id="73796at2"/>
<evidence type="ECO:0000256" key="2">
    <source>
        <dbReference type="ARBA" id="ARBA00022692"/>
    </source>
</evidence>
<evidence type="ECO:0000256" key="4">
    <source>
        <dbReference type="ARBA" id="ARBA00023136"/>
    </source>
</evidence>
<protein>
    <recommendedName>
        <fullName evidence="6">DUF1232 domain-containing protein</fullName>
    </recommendedName>
</protein>